<dbReference type="GeneID" id="73326185"/>
<comment type="similarity">
    <text evidence="1">Belongs to the FAD-binding monooxygenase family.</text>
</comment>
<protein>
    <submittedName>
        <fullName evidence="2">FAD-binding monooxygenase aflW</fullName>
    </submittedName>
</protein>
<organism evidence="2 3">
    <name type="scientific">Colletotrichum spaethianum</name>
    <dbReference type="NCBI Taxonomy" id="700344"/>
    <lineage>
        <taxon>Eukaryota</taxon>
        <taxon>Fungi</taxon>
        <taxon>Dikarya</taxon>
        <taxon>Ascomycota</taxon>
        <taxon>Pezizomycotina</taxon>
        <taxon>Sordariomycetes</taxon>
        <taxon>Hypocreomycetidae</taxon>
        <taxon>Glomerellales</taxon>
        <taxon>Glomerellaceae</taxon>
        <taxon>Colletotrichum</taxon>
        <taxon>Colletotrichum spaethianum species complex</taxon>
    </lineage>
</organism>
<dbReference type="Proteomes" id="UP001055115">
    <property type="component" value="Unassembled WGS sequence"/>
</dbReference>
<keyword evidence="3" id="KW-1185">Reference proteome</keyword>
<dbReference type="GO" id="GO:0004497">
    <property type="term" value="F:monooxygenase activity"/>
    <property type="evidence" value="ECO:0007669"/>
    <property type="project" value="UniProtKB-KW"/>
</dbReference>
<dbReference type="AlphaFoldDB" id="A0AA37NXG2"/>
<reference evidence="2 3" key="1">
    <citation type="submission" date="2022-03" db="EMBL/GenBank/DDBJ databases">
        <title>Genome data of Colletotrichum spp.</title>
        <authorList>
            <person name="Utami Y.D."/>
            <person name="Hiruma K."/>
        </authorList>
    </citation>
    <scope>NUCLEOTIDE SEQUENCE [LARGE SCALE GENOMIC DNA]</scope>
    <source>
        <strain evidence="2 3">MAFF 239500</strain>
    </source>
</reference>
<evidence type="ECO:0000256" key="1">
    <source>
        <dbReference type="ARBA" id="ARBA00010139"/>
    </source>
</evidence>
<comment type="caution">
    <text evidence="2">The sequence shown here is derived from an EMBL/GenBank/DDBJ whole genome shotgun (WGS) entry which is preliminary data.</text>
</comment>
<dbReference type="PANTHER" id="PTHR42877:SF8">
    <property type="entry name" value="MONOOXYGENASE"/>
    <property type="match status" value="1"/>
</dbReference>
<dbReference type="InterPro" id="IPR051209">
    <property type="entry name" value="FAD-bind_Monooxygenase_sf"/>
</dbReference>
<dbReference type="Gene3D" id="3.50.50.60">
    <property type="entry name" value="FAD/NAD(P)-binding domain"/>
    <property type="match status" value="1"/>
</dbReference>
<keyword evidence="2" id="KW-0503">Monooxygenase</keyword>
<dbReference type="RefSeq" id="XP_049127552.1">
    <property type="nucleotide sequence ID" value="XM_049271595.1"/>
</dbReference>
<accession>A0AA37NXG2</accession>
<sequence>MLYRRLTPGDGYLEALIKPNVECIFGEIARITETGLDMTEGSSHVVDMIICATGYDMAWTPHFKLVGRNGRDIKNAWFSIPKCYLGMAAPGFPH</sequence>
<keyword evidence="2" id="KW-0560">Oxidoreductase</keyword>
<dbReference type="PANTHER" id="PTHR42877">
    <property type="entry name" value="L-ORNITHINE N(5)-MONOOXYGENASE-RELATED"/>
    <property type="match status" value="1"/>
</dbReference>
<evidence type="ECO:0000313" key="2">
    <source>
        <dbReference type="EMBL" id="GKT45202.1"/>
    </source>
</evidence>
<proteinExistence type="inferred from homology"/>
<name>A0AA37NXG2_9PEZI</name>
<evidence type="ECO:0000313" key="3">
    <source>
        <dbReference type="Proteomes" id="UP001055115"/>
    </source>
</evidence>
<dbReference type="SUPFAM" id="SSF51905">
    <property type="entry name" value="FAD/NAD(P)-binding domain"/>
    <property type="match status" value="1"/>
</dbReference>
<dbReference type="InterPro" id="IPR036188">
    <property type="entry name" value="FAD/NAD-bd_sf"/>
</dbReference>
<gene>
    <name evidence="2" type="ORF">ColSpa_05383</name>
</gene>
<dbReference type="EMBL" id="BQXU01000012">
    <property type="protein sequence ID" value="GKT45202.1"/>
    <property type="molecule type" value="Genomic_DNA"/>
</dbReference>